<proteinExistence type="predicted"/>
<dbReference type="EMBL" id="JADOUF010000001">
    <property type="protein sequence ID" value="MBG6136231.1"/>
    <property type="molecule type" value="Genomic_DNA"/>
</dbReference>
<gene>
    <name evidence="1" type="ORF">IW245_002425</name>
</gene>
<dbReference type="Proteomes" id="UP000622552">
    <property type="component" value="Unassembled WGS sequence"/>
</dbReference>
<dbReference type="AlphaFoldDB" id="A0A8J7GSI2"/>
<keyword evidence="2" id="KW-1185">Reference proteome</keyword>
<evidence type="ECO:0000313" key="2">
    <source>
        <dbReference type="Proteomes" id="UP000622552"/>
    </source>
</evidence>
<comment type="caution">
    <text evidence="1">The sequence shown here is derived from an EMBL/GenBank/DDBJ whole genome shotgun (WGS) entry which is preliminary data.</text>
</comment>
<protein>
    <submittedName>
        <fullName evidence="1">Uncharacterized protein</fullName>
    </submittedName>
</protein>
<reference evidence="1" key="1">
    <citation type="submission" date="2020-11" db="EMBL/GenBank/DDBJ databases">
        <title>Sequencing the genomes of 1000 actinobacteria strains.</title>
        <authorList>
            <person name="Klenk H.-P."/>
        </authorList>
    </citation>
    <scope>NUCLEOTIDE SEQUENCE</scope>
    <source>
        <strain evidence="1">DSM 45356</strain>
    </source>
</reference>
<organism evidence="1 2">
    <name type="scientific">Longispora fulva</name>
    <dbReference type="NCBI Taxonomy" id="619741"/>
    <lineage>
        <taxon>Bacteria</taxon>
        <taxon>Bacillati</taxon>
        <taxon>Actinomycetota</taxon>
        <taxon>Actinomycetes</taxon>
        <taxon>Micromonosporales</taxon>
        <taxon>Micromonosporaceae</taxon>
        <taxon>Longispora</taxon>
    </lineage>
</organism>
<dbReference type="RefSeq" id="WP_197003233.1">
    <property type="nucleotide sequence ID" value="NZ_BONS01000039.1"/>
</dbReference>
<evidence type="ECO:0000313" key="1">
    <source>
        <dbReference type="EMBL" id="MBG6136231.1"/>
    </source>
</evidence>
<accession>A0A8J7GSI2</accession>
<name>A0A8J7GSI2_9ACTN</name>
<sequence>MSSEHGHDLDWPEFGRVLRAAGVPVPAGELTEAGFVDWLAGVVRVLERMAGALGTAVKLGGALEIEPDQIDLLGRWVRVAISLEEHLRCAAPKVQDLADRLGFLTSTVTAGVLVTRPA</sequence>